<feature type="compositionally biased region" description="Basic and acidic residues" evidence="1">
    <location>
        <begin position="57"/>
        <end position="67"/>
    </location>
</feature>
<comment type="caution">
    <text evidence="2">The sequence shown here is derived from an EMBL/GenBank/DDBJ whole genome shotgun (WGS) entry which is preliminary data.</text>
</comment>
<evidence type="ECO:0000313" key="3">
    <source>
        <dbReference type="Proteomes" id="UP000308267"/>
    </source>
</evidence>
<name>A0A4S2KQA6_OPIFE</name>
<dbReference type="Proteomes" id="UP000308267">
    <property type="component" value="Unassembled WGS sequence"/>
</dbReference>
<organism evidence="2 3">
    <name type="scientific">Opisthorchis felineus</name>
    <dbReference type="NCBI Taxonomy" id="147828"/>
    <lineage>
        <taxon>Eukaryota</taxon>
        <taxon>Metazoa</taxon>
        <taxon>Spiralia</taxon>
        <taxon>Lophotrochozoa</taxon>
        <taxon>Platyhelminthes</taxon>
        <taxon>Trematoda</taxon>
        <taxon>Digenea</taxon>
        <taxon>Opisthorchiida</taxon>
        <taxon>Opisthorchiata</taxon>
        <taxon>Opisthorchiidae</taxon>
        <taxon>Opisthorchis</taxon>
    </lineage>
</organism>
<dbReference type="EMBL" id="SJOL01010182">
    <property type="protein sequence ID" value="TGZ52001.1"/>
    <property type="molecule type" value="Genomic_DNA"/>
</dbReference>
<reference evidence="2 3" key="1">
    <citation type="journal article" date="2019" name="BMC Genomics">
        <title>New insights from Opisthorchis felineus genome: update on genomics of the epidemiologically important liver flukes.</title>
        <authorList>
            <person name="Ershov N.I."/>
            <person name="Mordvinov V.A."/>
            <person name="Prokhortchouk E.B."/>
            <person name="Pakharukova M.Y."/>
            <person name="Gunbin K.V."/>
            <person name="Ustyantsev K."/>
            <person name="Genaev M.A."/>
            <person name="Blinov A.G."/>
            <person name="Mazur A."/>
            <person name="Boulygina E."/>
            <person name="Tsygankova S."/>
            <person name="Khrameeva E."/>
            <person name="Chekanov N."/>
            <person name="Fan G."/>
            <person name="Xiao A."/>
            <person name="Zhang H."/>
            <person name="Xu X."/>
            <person name="Yang H."/>
            <person name="Solovyev V."/>
            <person name="Lee S.M."/>
            <person name="Liu X."/>
            <person name="Afonnikov D.A."/>
            <person name="Skryabin K.G."/>
        </authorList>
    </citation>
    <scope>NUCLEOTIDE SEQUENCE [LARGE SCALE GENOMIC DNA]</scope>
    <source>
        <strain evidence="2">AK-0245</strain>
        <tissue evidence="2">Whole organism</tissue>
    </source>
</reference>
<proteinExistence type="predicted"/>
<dbReference type="AlphaFoldDB" id="A0A4S2KQA6"/>
<gene>
    <name evidence="2" type="ORF">CRM22_010714</name>
</gene>
<evidence type="ECO:0000313" key="2">
    <source>
        <dbReference type="EMBL" id="TGZ52001.1"/>
    </source>
</evidence>
<feature type="region of interest" description="Disordered" evidence="1">
    <location>
        <begin position="38"/>
        <end position="108"/>
    </location>
</feature>
<protein>
    <submittedName>
        <fullName evidence="2">Uncharacterized protein</fullName>
    </submittedName>
</protein>
<feature type="compositionally biased region" description="Polar residues" evidence="1">
    <location>
        <begin position="38"/>
        <end position="56"/>
    </location>
</feature>
<dbReference type="OrthoDB" id="10264062at2759"/>
<evidence type="ECO:0000256" key="1">
    <source>
        <dbReference type="SAM" id="MobiDB-lite"/>
    </source>
</evidence>
<accession>A0A4S2KQA6</accession>
<sequence>MLIKLGDGDENVGYLALCGGPNGPGLRWTSNELLLQATVQTSPQSSPDVVTSATANSEDKTKEDTTSEKSTTPYDESRHRETQEPGLSISEASKSYNRRHLVSGDINR</sequence>
<keyword evidence="3" id="KW-1185">Reference proteome</keyword>